<dbReference type="PANTHER" id="PTHR43236:SF2">
    <property type="entry name" value="BLL0069 PROTEIN"/>
    <property type="match status" value="1"/>
</dbReference>
<sequence>MMPARPRYSRISREVSDLLHKAGVEDAPVPVEEIAALVGARVTYNDFQNEISGLLLRRSQSIVIGVASEQSEARQRFTIAHEIGHLLLHEGEELHVDADFRVNLRSSASSRADDVTEIEANAFAASLLMPIEFLKKDVARMRIDVEDCDQIEQLANKYGVSAQAMTFRLINLFGARR</sequence>
<reference evidence="2" key="1">
    <citation type="submission" date="2023-07" db="EMBL/GenBank/DDBJ databases">
        <title>A collection of bacterial strains from the Burkholderia cepacia Research Laboratory and Repository.</title>
        <authorList>
            <person name="Lipuma J."/>
            <person name="Spilker T."/>
            <person name="Caverly L."/>
        </authorList>
    </citation>
    <scope>NUCLEOTIDE SEQUENCE</scope>
    <source>
        <strain evidence="2">AU44268</strain>
    </source>
</reference>
<evidence type="ECO:0000259" key="1">
    <source>
        <dbReference type="Pfam" id="PF06114"/>
    </source>
</evidence>
<dbReference type="EMBL" id="JAUJRV010000036">
    <property type="protein sequence ID" value="MDN7798870.1"/>
    <property type="molecule type" value="Genomic_DNA"/>
</dbReference>
<dbReference type="InterPro" id="IPR010359">
    <property type="entry name" value="IrrE_HExxH"/>
</dbReference>
<gene>
    <name evidence="2" type="ORF">QZM33_28430</name>
</gene>
<dbReference type="Pfam" id="PF06114">
    <property type="entry name" value="Peptidase_M78"/>
    <property type="match status" value="1"/>
</dbReference>
<dbReference type="InterPro" id="IPR052345">
    <property type="entry name" value="Rad_response_metalloprotease"/>
</dbReference>
<accession>A0AAW7TBI4</accession>
<name>A0AAW7TBI4_BURVI</name>
<dbReference type="PANTHER" id="PTHR43236">
    <property type="entry name" value="ANTITOXIN HIGA1"/>
    <property type="match status" value="1"/>
</dbReference>
<dbReference type="Proteomes" id="UP001171620">
    <property type="component" value="Unassembled WGS sequence"/>
</dbReference>
<comment type="caution">
    <text evidence="2">The sequence shown here is derived from an EMBL/GenBank/DDBJ whole genome shotgun (WGS) entry which is preliminary data.</text>
</comment>
<evidence type="ECO:0000313" key="2">
    <source>
        <dbReference type="EMBL" id="MDN7798870.1"/>
    </source>
</evidence>
<dbReference type="RefSeq" id="WP_226245648.1">
    <property type="nucleotide sequence ID" value="NZ_CP085996.1"/>
</dbReference>
<proteinExistence type="predicted"/>
<dbReference type="AlphaFoldDB" id="A0AAW7TBI4"/>
<feature type="domain" description="IrrE N-terminal-like" evidence="1">
    <location>
        <begin position="38"/>
        <end position="169"/>
    </location>
</feature>
<evidence type="ECO:0000313" key="3">
    <source>
        <dbReference type="Proteomes" id="UP001171620"/>
    </source>
</evidence>
<organism evidence="2 3">
    <name type="scientific">Burkholderia vietnamiensis</name>
    <dbReference type="NCBI Taxonomy" id="60552"/>
    <lineage>
        <taxon>Bacteria</taxon>
        <taxon>Pseudomonadati</taxon>
        <taxon>Pseudomonadota</taxon>
        <taxon>Betaproteobacteria</taxon>
        <taxon>Burkholderiales</taxon>
        <taxon>Burkholderiaceae</taxon>
        <taxon>Burkholderia</taxon>
        <taxon>Burkholderia cepacia complex</taxon>
    </lineage>
</organism>
<protein>
    <submittedName>
        <fullName evidence="2">ImmA/IrrE family metallo-endopeptidase</fullName>
    </submittedName>
</protein>
<dbReference type="Gene3D" id="1.10.10.2910">
    <property type="match status" value="1"/>
</dbReference>